<dbReference type="KEGG" id="noa:BKM31_14280"/>
<dbReference type="RefSeq" id="WP_080038631.1">
    <property type="nucleotide sequence ID" value="NZ_CP017717.1"/>
</dbReference>
<reference evidence="2" key="1">
    <citation type="journal article" date="2017" name="Med. Chem. Commun.">
        <title>Nonomuraea sp. ATCC 55076 harbours the largest actinomycete chromosome to date and the kistamicin biosynthetic gene cluster.</title>
        <authorList>
            <person name="Nazari B."/>
            <person name="Forneris C.C."/>
            <person name="Gibson M.I."/>
            <person name="Moon K."/>
            <person name="Schramma K.R."/>
            <person name="Seyedsayamdost M.R."/>
        </authorList>
    </citation>
    <scope>NUCLEOTIDE SEQUENCE [LARGE SCALE GENOMIC DNA]</scope>
    <source>
        <strain evidence="2">ATCC 55076</strain>
    </source>
</reference>
<protein>
    <submittedName>
        <fullName evidence="1">Uncharacterized protein</fullName>
    </submittedName>
</protein>
<accession>A0A1U9ZWZ6</accession>
<dbReference type="Proteomes" id="UP000190797">
    <property type="component" value="Chromosome"/>
</dbReference>
<sequence length="89" mass="9682">MLLGSGEHPYRAPLPFSDQYTLPRTIAVPSARTGLCLDSRLFTMLLAAARRPAIEKLLRRPRTRELLLTALTRIHLGGGGFAVTVGAGR</sequence>
<dbReference type="EMBL" id="CP017717">
    <property type="protein sequence ID" value="AQZ62473.1"/>
    <property type="molecule type" value="Genomic_DNA"/>
</dbReference>
<evidence type="ECO:0000313" key="1">
    <source>
        <dbReference type="EMBL" id="AQZ62473.1"/>
    </source>
</evidence>
<gene>
    <name evidence="1" type="ORF">BKM31_14280</name>
</gene>
<keyword evidence="2" id="KW-1185">Reference proteome</keyword>
<organism evidence="1 2">
    <name type="scientific">[Actinomadura] parvosata subsp. kistnae</name>
    <dbReference type="NCBI Taxonomy" id="1909395"/>
    <lineage>
        <taxon>Bacteria</taxon>
        <taxon>Bacillati</taxon>
        <taxon>Actinomycetota</taxon>
        <taxon>Actinomycetes</taxon>
        <taxon>Streptosporangiales</taxon>
        <taxon>Streptosporangiaceae</taxon>
        <taxon>Nonomuraea</taxon>
    </lineage>
</organism>
<evidence type="ECO:0000313" key="2">
    <source>
        <dbReference type="Proteomes" id="UP000190797"/>
    </source>
</evidence>
<dbReference type="AlphaFoldDB" id="A0A1U9ZWZ6"/>
<name>A0A1U9ZWZ6_9ACTN</name>
<proteinExistence type="predicted"/>
<dbReference type="STRING" id="1909395.BKM31_14280"/>